<dbReference type="PANTHER" id="PTHR43047">
    <property type="entry name" value="TWO-COMPONENT HISTIDINE PROTEIN KINASE"/>
    <property type="match status" value="1"/>
</dbReference>
<dbReference type="SUPFAM" id="SSF52172">
    <property type="entry name" value="CheY-like"/>
    <property type="match status" value="1"/>
</dbReference>
<dbReference type="Gene3D" id="1.10.287.130">
    <property type="match status" value="1"/>
</dbReference>
<evidence type="ECO:0000313" key="10">
    <source>
        <dbReference type="EMBL" id="AUP81294.1"/>
    </source>
</evidence>
<comment type="catalytic activity">
    <reaction evidence="1">
        <text>ATP + protein L-histidine = ADP + protein N-phospho-L-histidine.</text>
        <dbReference type="EC" id="2.7.13.3"/>
    </reaction>
</comment>
<keyword evidence="7" id="KW-0472">Membrane</keyword>
<dbReference type="InterPro" id="IPR003661">
    <property type="entry name" value="HisK_dim/P_dom"/>
</dbReference>
<keyword evidence="4" id="KW-0808">Transferase</keyword>
<evidence type="ECO:0000256" key="6">
    <source>
        <dbReference type="PROSITE-ProRule" id="PRU00169"/>
    </source>
</evidence>
<dbReference type="InterPro" id="IPR036890">
    <property type="entry name" value="HATPase_C_sf"/>
</dbReference>
<dbReference type="FunFam" id="3.30.565.10:FF:000010">
    <property type="entry name" value="Sensor histidine kinase RcsC"/>
    <property type="match status" value="1"/>
</dbReference>
<dbReference type="OrthoDB" id="1046984at2"/>
<dbReference type="InterPro" id="IPR001789">
    <property type="entry name" value="Sig_transdc_resp-reg_receiver"/>
</dbReference>
<feature type="domain" description="Histidine kinase" evidence="8">
    <location>
        <begin position="328"/>
        <end position="548"/>
    </location>
</feature>
<accession>A0A2K9PW59</accession>
<feature type="modified residue" description="4-aspartylphosphate" evidence="6">
    <location>
        <position position="617"/>
    </location>
</feature>
<dbReference type="PROSITE" id="PS50110">
    <property type="entry name" value="RESPONSE_REGULATORY"/>
    <property type="match status" value="1"/>
</dbReference>
<dbReference type="GO" id="GO:0000155">
    <property type="term" value="F:phosphorelay sensor kinase activity"/>
    <property type="evidence" value="ECO:0007669"/>
    <property type="project" value="InterPro"/>
</dbReference>
<dbReference type="Gene3D" id="3.40.50.2300">
    <property type="match status" value="1"/>
</dbReference>
<evidence type="ECO:0000313" key="11">
    <source>
        <dbReference type="Proteomes" id="UP000235826"/>
    </source>
</evidence>
<dbReference type="CDD" id="cd17546">
    <property type="entry name" value="REC_hyHK_CKI1_RcsC-like"/>
    <property type="match status" value="1"/>
</dbReference>
<dbReference type="CDD" id="cd16922">
    <property type="entry name" value="HATPase_EvgS-ArcB-TorS-like"/>
    <property type="match status" value="1"/>
</dbReference>
<dbReference type="InterPro" id="IPR005467">
    <property type="entry name" value="His_kinase_dom"/>
</dbReference>
<dbReference type="InterPro" id="IPR003594">
    <property type="entry name" value="HATPase_dom"/>
</dbReference>
<dbReference type="PANTHER" id="PTHR43047:SF64">
    <property type="entry name" value="HISTIDINE KINASE CONTAINING CHEY-HOMOLOGOUS RECEIVER DOMAIN AND PAS DOMAIN-RELATED"/>
    <property type="match status" value="1"/>
</dbReference>
<gene>
    <name evidence="10" type="ORF">C1H87_22265</name>
</gene>
<feature type="domain" description="Response regulatory" evidence="9">
    <location>
        <begin position="568"/>
        <end position="683"/>
    </location>
</feature>
<dbReference type="RefSeq" id="WP_102757937.1">
    <property type="nucleotide sequence ID" value="NZ_CP025791.1"/>
</dbReference>
<dbReference type="SUPFAM" id="SSF47384">
    <property type="entry name" value="Homodimeric domain of signal transducing histidine kinase"/>
    <property type="match status" value="1"/>
</dbReference>
<dbReference type="PRINTS" id="PR00344">
    <property type="entry name" value="BCTRLSENSOR"/>
</dbReference>
<dbReference type="InterPro" id="IPR004358">
    <property type="entry name" value="Sig_transdc_His_kin-like_C"/>
</dbReference>
<dbReference type="Pfam" id="PF00512">
    <property type="entry name" value="HisKA"/>
    <property type="match status" value="1"/>
</dbReference>
<sequence length="807" mass="92453">MKYSYKNRITFKVLIGYSILGILATISGFLVLSEIKTFTKKQDISDRNKIIKTGSLIADIYKNENLARAALQLNSSTKFNEYLDENENLLLKIDSLNLMVYDTAQEFILDSIKLIIDKKLNNITDLKNLKHNDNSEESINTAINKLSSIDSLLGKVTLGDLVKNPNALDNKTRRQFEEYVRILNKYNPQDAINNIEQKQIDSLLSISKNMLKDAQMEFNNQRISLQKKERELIENDLTISRKLQELLSNLEKGVILYASNMNKQREKTLNHSKNIILFAAGISFIIIILFSVIILNDFWKAQRYRKKLEQANEITSALLKSREQLISMVSHDLRTPLSTITGFSELLQKSTLNIKNNNYIDHIKSASNYMWKLVDDLLEFSKLENGNISMESVPFNLEKLLGEIVQNAKNIVQDKPINFVVKHDKAINKPIISDPFRMKQILYNLVINAYKFTNKGTITIESSLKQYTDTNMLEISVNDTGIGISKDQKENIFKAFTQAESNEENKQKGFGLGLTISKKLAELLGGKLTLESEVNKGSTFTLKIPITLLNKPLNEPIEAKNESIFNLKAIIVEDDASIQQLLKNLLKQYDIETYVFNNAQTALKTIHDIDYDFVLTDIQLPKMNGLHFMETLKNHKSYNKQPIIAMTGRANISREDYMDSGFSEVLIKPFNSKKIQNVLQEFFSNKPLLANGNTLTNENTKKEGFNMVSIRSFLNYDATAIKNTMHTFLEDTKMNYLQLKEAKKNNDTSLFNSISHKMISMFKLLEVKEIIPFLEVFETTEEIDNQSFIDFEKGLNNFISSLETYLN</sequence>
<evidence type="ECO:0000256" key="3">
    <source>
        <dbReference type="ARBA" id="ARBA00022553"/>
    </source>
</evidence>
<name>A0A2K9PW59_9FLAO</name>
<reference evidence="10 11" key="1">
    <citation type="submission" date="2018-01" db="EMBL/GenBank/DDBJ databases">
        <title>Complete genome sequence of Flavivirga eckloniae ECD14 isolated from seaweed Ecklonia cava.</title>
        <authorList>
            <person name="Lee J.H."/>
            <person name="Baik K.S."/>
            <person name="Seong C.N."/>
        </authorList>
    </citation>
    <scope>NUCLEOTIDE SEQUENCE [LARGE SCALE GENOMIC DNA]</scope>
    <source>
        <strain evidence="10 11">ECD14</strain>
    </source>
</reference>
<dbReference type="InterPro" id="IPR036097">
    <property type="entry name" value="HisK_dim/P_sf"/>
</dbReference>
<evidence type="ECO:0000256" key="7">
    <source>
        <dbReference type="SAM" id="Phobius"/>
    </source>
</evidence>
<dbReference type="InterPro" id="IPR011006">
    <property type="entry name" value="CheY-like_superfamily"/>
</dbReference>
<dbReference type="EMBL" id="CP025791">
    <property type="protein sequence ID" value="AUP81294.1"/>
    <property type="molecule type" value="Genomic_DNA"/>
</dbReference>
<dbReference type="Pfam" id="PF00072">
    <property type="entry name" value="Response_reg"/>
    <property type="match status" value="1"/>
</dbReference>
<evidence type="ECO:0000256" key="1">
    <source>
        <dbReference type="ARBA" id="ARBA00000085"/>
    </source>
</evidence>
<dbReference type="AlphaFoldDB" id="A0A2K9PW59"/>
<protein>
    <recommendedName>
        <fullName evidence="2">histidine kinase</fullName>
        <ecNumber evidence="2">2.7.13.3</ecNumber>
    </recommendedName>
</protein>
<dbReference type="Proteomes" id="UP000235826">
    <property type="component" value="Chromosome"/>
</dbReference>
<proteinExistence type="predicted"/>
<dbReference type="SMART" id="SM00388">
    <property type="entry name" value="HisKA"/>
    <property type="match status" value="1"/>
</dbReference>
<dbReference type="SMART" id="SM00387">
    <property type="entry name" value="HATPase_c"/>
    <property type="match status" value="1"/>
</dbReference>
<feature type="transmembrane region" description="Helical" evidence="7">
    <location>
        <begin position="12"/>
        <end position="32"/>
    </location>
</feature>
<dbReference type="SMART" id="SM00448">
    <property type="entry name" value="REC"/>
    <property type="match status" value="1"/>
</dbReference>
<dbReference type="Pfam" id="PF02518">
    <property type="entry name" value="HATPase_c"/>
    <property type="match status" value="1"/>
</dbReference>
<dbReference type="Gene3D" id="3.30.565.10">
    <property type="entry name" value="Histidine kinase-like ATPase, C-terminal domain"/>
    <property type="match status" value="1"/>
</dbReference>
<keyword evidence="3 6" id="KW-0597">Phosphoprotein</keyword>
<evidence type="ECO:0000256" key="4">
    <source>
        <dbReference type="ARBA" id="ARBA00022679"/>
    </source>
</evidence>
<keyword evidence="5 10" id="KW-0418">Kinase</keyword>
<keyword evidence="7" id="KW-0812">Transmembrane</keyword>
<dbReference type="KEGG" id="fek:C1H87_22265"/>
<evidence type="ECO:0000256" key="2">
    <source>
        <dbReference type="ARBA" id="ARBA00012438"/>
    </source>
</evidence>
<dbReference type="CDD" id="cd00082">
    <property type="entry name" value="HisKA"/>
    <property type="match status" value="1"/>
</dbReference>
<dbReference type="SUPFAM" id="SSF55874">
    <property type="entry name" value="ATPase domain of HSP90 chaperone/DNA topoisomerase II/histidine kinase"/>
    <property type="match status" value="1"/>
</dbReference>
<feature type="transmembrane region" description="Helical" evidence="7">
    <location>
        <begin position="275"/>
        <end position="299"/>
    </location>
</feature>
<evidence type="ECO:0000259" key="9">
    <source>
        <dbReference type="PROSITE" id="PS50110"/>
    </source>
</evidence>
<dbReference type="PROSITE" id="PS50109">
    <property type="entry name" value="HIS_KIN"/>
    <property type="match status" value="1"/>
</dbReference>
<keyword evidence="7" id="KW-1133">Transmembrane helix</keyword>
<keyword evidence="11" id="KW-1185">Reference proteome</keyword>
<dbReference type="EC" id="2.7.13.3" evidence="2"/>
<evidence type="ECO:0000259" key="8">
    <source>
        <dbReference type="PROSITE" id="PS50109"/>
    </source>
</evidence>
<evidence type="ECO:0000256" key="5">
    <source>
        <dbReference type="ARBA" id="ARBA00022777"/>
    </source>
</evidence>
<organism evidence="10 11">
    <name type="scientific">Flavivirga eckloniae</name>
    <dbReference type="NCBI Taxonomy" id="1803846"/>
    <lineage>
        <taxon>Bacteria</taxon>
        <taxon>Pseudomonadati</taxon>
        <taxon>Bacteroidota</taxon>
        <taxon>Flavobacteriia</taxon>
        <taxon>Flavobacteriales</taxon>
        <taxon>Flavobacteriaceae</taxon>
        <taxon>Flavivirga</taxon>
    </lineage>
</organism>